<keyword evidence="1 3" id="KW-0413">Isomerase</keyword>
<dbReference type="PANTHER" id="PTHR43489:SF7">
    <property type="entry name" value="3-DEHYDRO-D-GULOSIDE 4-EPIMERASE-RELATED"/>
    <property type="match status" value="1"/>
</dbReference>
<evidence type="ECO:0000313" key="4">
    <source>
        <dbReference type="Proteomes" id="UP001519343"/>
    </source>
</evidence>
<protein>
    <submittedName>
        <fullName evidence="3">Sugar phosphate isomerase/epimerase</fullName>
    </submittedName>
</protein>
<proteinExistence type="predicted"/>
<sequence>MKLSITAAETAPAMAPFVLRGSYLEAIETAAQIGYDAVELHPRDPEEVDQRAILAFCQKKNIRISSLGTGLGYAMDQLSLTSPDERMRELAIERVCSHIRFAKESEAVVIIGLIKGLVKESENYQAYENRLIESLNRCLDFAGKHQVTLVLEAINRFESDALQSIESTAAFIRQFDSKLLKLHIDTFHINIEESEIKGPILRARDVLGHVHFADNNRMYPGKGFFDFKKVLDALKKADYQGYIAMECLSLPSAEEAAQGAYTYIQKLLHD</sequence>
<organism evidence="3 4">
    <name type="scientific">Ammoniphilus resinae</name>
    <dbReference type="NCBI Taxonomy" id="861532"/>
    <lineage>
        <taxon>Bacteria</taxon>
        <taxon>Bacillati</taxon>
        <taxon>Bacillota</taxon>
        <taxon>Bacilli</taxon>
        <taxon>Bacillales</taxon>
        <taxon>Paenibacillaceae</taxon>
        <taxon>Aneurinibacillus group</taxon>
        <taxon>Ammoniphilus</taxon>
    </lineage>
</organism>
<keyword evidence="4" id="KW-1185">Reference proteome</keyword>
<dbReference type="InterPro" id="IPR036237">
    <property type="entry name" value="Xyl_isomerase-like_sf"/>
</dbReference>
<dbReference type="Proteomes" id="UP001519343">
    <property type="component" value="Unassembled WGS sequence"/>
</dbReference>
<dbReference type="RefSeq" id="WP_209810240.1">
    <property type="nucleotide sequence ID" value="NZ_JAGGKT010000005.1"/>
</dbReference>
<dbReference type="Pfam" id="PF01261">
    <property type="entry name" value="AP_endonuc_2"/>
    <property type="match status" value="1"/>
</dbReference>
<dbReference type="InterPro" id="IPR013022">
    <property type="entry name" value="Xyl_isomerase-like_TIM-brl"/>
</dbReference>
<evidence type="ECO:0000259" key="2">
    <source>
        <dbReference type="Pfam" id="PF01261"/>
    </source>
</evidence>
<reference evidence="3 4" key="1">
    <citation type="submission" date="2021-03" db="EMBL/GenBank/DDBJ databases">
        <title>Genomic Encyclopedia of Type Strains, Phase IV (KMG-IV): sequencing the most valuable type-strain genomes for metagenomic binning, comparative biology and taxonomic classification.</title>
        <authorList>
            <person name="Goeker M."/>
        </authorList>
    </citation>
    <scope>NUCLEOTIDE SEQUENCE [LARGE SCALE GENOMIC DNA]</scope>
    <source>
        <strain evidence="3 4">DSM 24738</strain>
    </source>
</reference>
<dbReference type="EMBL" id="JAGGKT010000005">
    <property type="protein sequence ID" value="MBP1932183.1"/>
    <property type="molecule type" value="Genomic_DNA"/>
</dbReference>
<comment type="caution">
    <text evidence="3">The sequence shown here is derived from an EMBL/GenBank/DDBJ whole genome shotgun (WGS) entry which is preliminary data.</text>
</comment>
<dbReference type="GO" id="GO:0016853">
    <property type="term" value="F:isomerase activity"/>
    <property type="evidence" value="ECO:0007669"/>
    <property type="project" value="UniProtKB-KW"/>
</dbReference>
<dbReference type="SUPFAM" id="SSF51658">
    <property type="entry name" value="Xylose isomerase-like"/>
    <property type="match status" value="1"/>
</dbReference>
<dbReference type="PANTHER" id="PTHR43489">
    <property type="entry name" value="ISOMERASE"/>
    <property type="match status" value="1"/>
</dbReference>
<gene>
    <name evidence="3" type="ORF">J2Z37_002184</name>
</gene>
<evidence type="ECO:0000313" key="3">
    <source>
        <dbReference type="EMBL" id="MBP1932183.1"/>
    </source>
</evidence>
<evidence type="ECO:0000256" key="1">
    <source>
        <dbReference type="ARBA" id="ARBA00023235"/>
    </source>
</evidence>
<feature type="domain" description="Xylose isomerase-like TIM barrel" evidence="2">
    <location>
        <begin position="28"/>
        <end position="257"/>
    </location>
</feature>
<dbReference type="InterPro" id="IPR050417">
    <property type="entry name" value="Sugar_Epim/Isomerase"/>
</dbReference>
<accession>A0ABS4GPI7</accession>
<name>A0ABS4GPI7_9BACL</name>
<dbReference type="Gene3D" id="3.20.20.150">
    <property type="entry name" value="Divalent-metal-dependent TIM barrel enzymes"/>
    <property type="match status" value="1"/>
</dbReference>